<gene>
    <name evidence="1" type="ORF">LZ538_03205</name>
</gene>
<evidence type="ECO:0000313" key="1">
    <source>
        <dbReference type="EMBL" id="MCL6729063.1"/>
    </source>
</evidence>
<dbReference type="Proteomes" id="UP001165342">
    <property type="component" value="Unassembled WGS sequence"/>
</dbReference>
<dbReference type="Gene3D" id="1.10.30.50">
    <property type="match status" value="1"/>
</dbReference>
<keyword evidence="2" id="KW-1185">Reference proteome</keyword>
<proteinExistence type="predicted"/>
<organism evidence="1 2">
    <name type="scientific">Sphingomonas hankyongi</name>
    <dbReference type="NCBI Taxonomy" id="2908209"/>
    <lineage>
        <taxon>Bacteria</taxon>
        <taxon>Pseudomonadati</taxon>
        <taxon>Pseudomonadota</taxon>
        <taxon>Alphaproteobacteria</taxon>
        <taxon>Sphingomonadales</taxon>
        <taxon>Sphingomonadaceae</taxon>
        <taxon>Sphingomonas</taxon>
    </lineage>
</organism>
<dbReference type="RefSeq" id="WP_249830548.1">
    <property type="nucleotide sequence ID" value="NZ_JAMGBE010000001.1"/>
</dbReference>
<accession>A0ABT0RZM4</accession>
<evidence type="ECO:0000313" key="2">
    <source>
        <dbReference type="Proteomes" id="UP001165342"/>
    </source>
</evidence>
<name>A0ABT0RZM4_9SPHN</name>
<dbReference type="EMBL" id="JAMGBE010000001">
    <property type="protein sequence ID" value="MCL6729063.1"/>
    <property type="molecule type" value="Genomic_DNA"/>
</dbReference>
<evidence type="ECO:0008006" key="3">
    <source>
        <dbReference type="Google" id="ProtNLM"/>
    </source>
</evidence>
<reference evidence="1" key="1">
    <citation type="submission" date="2022-05" db="EMBL/GenBank/DDBJ databases">
        <authorList>
            <person name="Jo J.-H."/>
            <person name="Im W.-T."/>
        </authorList>
    </citation>
    <scope>NUCLEOTIDE SEQUENCE</scope>
    <source>
        <strain evidence="1">SE220</strain>
    </source>
</reference>
<protein>
    <recommendedName>
        <fullName evidence="3">HNH endonuclease</fullName>
    </recommendedName>
</protein>
<comment type="caution">
    <text evidence="1">The sequence shown here is derived from an EMBL/GenBank/DDBJ whole genome shotgun (WGS) entry which is preliminary data.</text>
</comment>
<sequence>MSTSLFVQYLNPWKAKRQKAQQRVDELRRRDGDNCRRCRRPIRFDLTRGHDRGPKLEQIRPLVDGETDTLENLCLCHGRCVSQEADSTIEVKQRIRVKNEVELFARSRAAGKAA</sequence>